<dbReference type="SUPFAM" id="SSF81301">
    <property type="entry name" value="Nucleotidyltransferase"/>
    <property type="match status" value="1"/>
</dbReference>
<evidence type="ECO:0000313" key="2">
    <source>
        <dbReference type="Proteomes" id="UP000033652"/>
    </source>
</evidence>
<sequence>MLAMARKRLTEMSKEELWRLFPIELVEHRDVWEDYYKEEEENLLSTLGDAISRIDHIGSTSVPRLLAKPIVDILLQVRPNTDMRRIVEELESAGWFVMYQDISGGEVDLSKGYTEDGFADKVYHLHLKRLGDWDELVFRDYLEGHPKVAADYAALKLDLLSKFKYNRPAYTEAKTDFIRNVVKRARNDE</sequence>
<dbReference type="PANTHER" id="PTHR34822">
    <property type="entry name" value="GRPB DOMAIN PROTEIN (AFU_ORTHOLOGUE AFUA_1G01530)"/>
    <property type="match status" value="1"/>
</dbReference>
<gene>
    <name evidence="1" type="ORF">JF68_03590</name>
</gene>
<protein>
    <recommendedName>
        <fullName evidence="3">GrpB family protein</fullName>
    </recommendedName>
</protein>
<dbReference type="EMBL" id="JXBX01000009">
    <property type="protein sequence ID" value="KJY53025.1"/>
    <property type="molecule type" value="Genomic_DNA"/>
</dbReference>
<dbReference type="Gene3D" id="3.30.460.10">
    <property type="entry name" value="Beta Polymerase, domain 2"/>
    <property type="match status" value="1"/>
</dbReference>
<organism evidence="1 2">
    <name type="scientific">Bifidobacterium coryneforme</name>
    <dbReference type="NCBI Taxonomy" id="1687"/>
    <lineage>
        <taxon>Bacteria</taxon>
        <taxon>Bacillati</taxon>
        <taxon>Actinomycetota</taxon>
        <taxon>Actinomycetes</taxon>
        <taxon>Bifidobacteriales</taxon>
        <taxon>Bifidobacteriaceae</taxon>
        <taxon>Bifidobacterium</taxon>
    </lineage>
</organism>
<name>A0ABD4ACS7_9BIFI</name>
<dbReference type="PANTHER" id="PTHR34822:SF1">
    <property type="entry name" value="GRPB FAMILY PROTEIN"/>
    <property type="match status" value="1"/>
</dbReference>
<dbReference type="AlphaFoldDB" id="A0ABD4ACS7"/>
<dbReference type="InterPro" id="IPR007344">
    <property type="entry name" value="GrpB/CoaE"/>
</dbReference>
<dbReference type="Pfam" id="PF04229">
    <property type="entry name" value="GrpB"/>
    <property type="match status" value="1"/>
</dbReference>
<reference evidence="1 2" key="1">
    <citation type="submission" date="2014-12" db="EMBL/GenBank/DDBJ databases">
        <title>Comparative genomics of the lactic acid bacteria isolated from the honey bee gut.</title>
        <authorList>
            <person name="Ellegaard K.M."/>
            <person name="Tamarit D."/>
            <person name="Javelind E."/>
            <person name="Olofsson T."/>
            <person name="Andersson S.G."/>
            <person name="Vasquez A."/>
        </authorList>
    </citation>
    <scope>NUCLEOTIDE SEQUENCE [LARGE SCALE GENOMIC DNA]</scope>
    <source>
        <strain evidence="1 2">Bma6</strain>
    </source>
</reference>
<dbReference type="Proteomes" id="UP000033652">
    <property type="component" value="Unassembled WGS sequence"/>
</dbReference>
<dbReference type="InterPro" id="IPR043519">
    <property type="entry name" value="NT_sf"/>
</dbReference>
<evidence type="ECO:0000313" key="1">
    <source>
        <dbReference type="EMBL" id="KJY53025.1"/>
    </source>
</evidence>
<accession>A0ABD4ACS7</accession>
<proteinExistence type="predicted"/>
<evidence type="ECO:0008006" key="3">
    <source>
        <dbReference type="Google" id="ProtNLM"/>
    </source>
</evidence>
<comment type="caution">
    <text evidence="1">The sequence shown here is derived from an EMBL/GenBank/DDBJ whole genome shotgun (WGS) entry which is preliminary data.</text>
</comment>